<evidence type="ECO:0000256" key="2">
    <source>
        <dbReference type="ARBA" id="ARBA00010961"/>
    </source>
</evidence>
<dbReference type="InterPro" id="IPR001207">
    <property type="entry name" value="Transposase_mutator"/>
</dbReference>
<comment type="function">
    <text evidence="1 6">Required for the transposition of the insertion element.</text>
</comment>
<dbReference type="PANTHER" id="PTHR33217:SF7">
    <property type="entry name" value="TRANSPOSASE FOR INSERTION SEQUENCE ELEMENT IS1081"/>
    <property type="match status" value="1"/>
</dbReference>
<comment type="caution">
    <text evidence="7">The sequence shown here is derived from an EMBL/GenBank/DDBJ whole genome shotgun (WGS) entry which is preliminary data.</text>
</comment>
<dbReference type="Pfam" id="PF00872">
    <property type="entry name" value="Transposase_mut"/>
    <property type="match status" value="1"/>
</dbReference>
<dbReference type="Proteomes" id="UP000193387">
    <property type="component" value="Unassembled WGS sequence"/>
</dbReference>
<dbReference type="GO" id="GO:0004803">
    <property type="term" value="F:transposase activity"/>
    <property type="evidence" value="ECO:0007669"/>
    <property type="project" value="UniProtKB-UniRule"/>
</dbReference>
<evidence type="ECO:0000256" key="4">
    <source>
        <dbReference type="ARBA" id="ARBA00023125"/>
    </source>
</evidence>
<dbReference type="NCBIfam" id="NF033543">
    <property type="entry name" value="transpos_IS256"/>
    <property type="match status" value="1"/>
</dbReference>
<gene>
    <name evidence="7" type="ORF">AWC23_04520</name>
</gene>
<dbReference type="GO" id="GO:0003677">
    <property type="term" value="F:DNA binding"/>
    <property type="evidence" value="ECO:0007669"/>
    <property type="project" value="UniProtKB-UniRule"/>
</dbReference>
<accession>A0AAJ3NTX4</accession>
<evidence type="ECO:0000256" key="1">
    <source>
        <dbReference type="ARBA" id="ARBA00002190"/>
    </source>
</evidence>
<evidence type="ECO:0000313" key="7">
    <source>
        <dbReference type="EMBL" id="ORW74650.1"/>
    </source>
</evidence>
<proteinExistence type="inferred from homology"/>
<sequence>MKKSSQIQSVDATAIPQCVSVALAEIAENMHEGLSALAVGAGLQVMAALMEADVSALAGPKGKHDATRTAVRHGRERGSVTLGGQRVAITRPRVRAAGGSGELPIVSYELFSSTEILGKMAMEKMLAGLSTRRYPVGLEPVGHQVDQSCSATSKSAVSRKFVAMTETGLAELLSRDLPGLDLVALMIDGVHFAESCCVVALGIGIDGVKHPLALVEGSTENATLVTGLLVDLRERGLDVTRPMLVCLDGSKALRKAVLDVLERPVIQRCQLHKVRNVKDRLPQRLRFTVGRKMTDAYHAGSALEAEAALLALATELDRIHPGAAASLREGLDETLTVLRLGVPPTLARTLRSTNCIESMISVCREHAGNVKRWQDGQMALRWCAAGMVEAGKQFRRVNGHLHLPTLRSALERQTAEPVGPVVHNDEVSAA</sequence>
<keyword evidence="5 6" id="KW-0233">DNA recombination</keyword>
<reference evidence="7 8" key="1">
    <citation type="submission" date="2016-01" db="EMBL/GenBank/DDBJ databases">
        <title>The new phylogeny of the genus Mycobacterium.</title>
        <authorList>
            <person name="Tarcisio F."/>
            <person name="Conor M."/>
            <person name="Antonella G."/>
            <person name="Elisabetta G."/>
            <person name="Giulia F.S."/>
            <person name="Sara T."/>
            <person name="Anna F."/>
            <person name="Clotilde B."/>
            <person name="Roberto B."/>
            <person name="Veronica D.S."/>
            <person name="Fabio R."/>
            <person name="Monica P."/>
            <person name="Olivier J."/>
            <person name="Enrico T."/>
            <person name="Nicola S."/>
        </authorList>
    </citation>
    <scope>NUCLEOTIDE SEQUENCE [LARGE SCALE GENOMIC DNA]</scope>
    <source>
        <strain evidence="7 8">DSM 44616</strain>
    </source>
</reference>
<evidence type="ECO:0000256" key="5">
    <source>
        <dbReference type="ARBA" id="ARBA00023172"/>
    </source>
</evidence>
<evidence type="ECO:0000256" key="3">
    <source>
        <dbReference type="ARBA" id="ARBA00022578"/>
    </source>
</evidence>
<evidence type="ECO:0000313" key="8">
    <source>
        <dbReference type="Proteomes" id="UP000193387"/>
    </source>
</evidence>
<protein>
    <recommendedName>
        <fullName evidence="6">Mutator family transposase</fullName>
    </recommendedName>
</protein>
<keyword evidence="3 6" id="KW-0815">Transposition</keyword>
<comment type="similarity">
    <text evidence="2 6">Belongs to the transposase mutator family.</text>
</comment>
<keyword evidence="4 6" id="KW-0238">DNA-binding</keyword>
<dbReference type="PANTHER" id="PTHR33217">
    <property type="entry name" value="TRANSPOSASE FOR INSERTION SEQUENCE ELEMENT IS1081"/>
    <property type="match status" value="1"/>
</dbReference>
<organism evidence="7 8">
    <name type="scientific">Mycobacterium saskatchewanense</name>
    <dbReference type="NCBI Taxonomy" id="220927"/>
    <lineage>
        <taxon>Bacteria</taxon>
        <taxon>Bacillati</taxon>
        <taxon>Actinomycetota</taxon>
        <taxon>Actinomycetes</taxon>
        <taxon>Mycobacteriales</taxon>
        <taxon>Mycobacteriaceae</taxon>
        <taxon>Mycobacterium</taxon>
        <taxon>Mycobacterium simiae complex</taxon>
    </lineage>
</organism>
<keyword evidence="6" id="KW-0814">Transposable element</keyword>
<dbReference type="AlphaFoldDB" id="A0AAJ3NTX4"/>
<dbReference type="GO" id="GO:0006313">
    <property type="term" value="P:DNA transposition"/>
    <property type="evidence" value="ECO:0007669"/>
    <property type="project" value="UniProtKB-UniRule"/>
</dbReference>
<keyword evidence="8" id="KW-1185">Reference proteome</keyword>
<evidence type="ECO:0000256" key="6">
    <source>
        <dbReference type="RuleBase" id="RU365089"/>
    </source>
</evidence>
<dbReference type="EMBL" id="LQPR01000007">
    <property type="protein sequence ID" value="ORW74650.1"/>
    <property type="molecule type" value="Genomic_DNA"/>
</dbReference>
<name>A0AAJ3NTX4_9MYCO</name>